<dbReference type="CDD" id="cd16100">
    <property type="entry name" value="ARID"/>
    <property type="match status" value="1"/>
</dbReference>
<dbReference type="InterPro" id="IPR001005">
    <property type="entry name" value="SANT/Myb"/>
</dbReference>
<dbReference type="PANTHER" id="PTHR46872">
    <property type="entry name" value="DNA BINDING PROTEIN"/>
    <property type="match status" value="1"/>
</dbReference>
<dbReference type="EMBL" id="JAUJYN010000007">
    <property type="protein sequence ID" value="KAK1266182.1"/>
    <property type="molecule type" value="Genomic_DNA"/>
</dbReference>
<accession>A0AAV9AQ13</accession>
<dbReference type="InterPro" id="IPR001606">
    <property type="entry name" value="ARID_dom"/>
</dbReference>
<protein>
    <submittedName>
        <fullName evidence="2">AT-rich interactive domain-containing protein 2</fullName>
    </submittedName>
</protein>
<dbReference type="PROSITE" id="PS51011">
    <property type="entry name" value="ARID"/>
    <property type="match status" value="1"/>
</dbReference>
<keyword evidence="3" id="KW-1185">Reference proteome</keyword>
<evidence type="ECO:0000313" key="2">
    <source>
        <dbReference type="EMBL" id="KAK1266182.1"/>
    </source>
</evidence>
<gene>
    <name evidence="2" type="ORF">QJS04_geneDACA000371</name>
</gene>
<dbReference type="GO" id="GO:0003677">
    <property type="term" value="F:DNA binding"/>
    <property type="evidence" value="ECO:0007669"/>
    <property type="project" value="InterPro"/>
</dbReference>
<dbReference type="CDD" id="cd00167">
    <property type="entry name" value="SANT"/>
    <property type="match status" value="1"/>
</dbReference>
<proteinExistence type="predicted"/>
<evidence type="ECO:0000259" key="1">
    <source>
        <dbReference type="PROSITE" id="PS51011"/>
    </source>
</evidence>
<sequence length="318" mass="35602">MEQWAIVPARPSPASDADILPKLHSVGDLSPFDQLISAIHEGILSDGEVRPIPLMLGDGRMVDLLKLHLSVRERGGYDSVSESGSWAAVAQAVGLDSAVAASVKFVFVKYLGAVDRLIHVPVGRHHQAEVQDFVVISSQISNDPDDLKWLGTPIWLPMKEENRLALQGYYTGKGRPDSCGCKHSGSVGCIKFHVAEERLRVKFELGSAFSKWKFDNMGEEVALSWTVEEQEKFKDIVRSNRASLGKDFWGELHHSFPKKSSQSIVSYYFNVFIISRRAYQNQFDPHNIDSDDDESEVDDFACDNEYFCKNTECMDLGE</sequence>
<dbReference type="InterPro" id="IPR036431">
    <property type="entry name" value="ARID_dom_sf"/>
</dbReference>
<dbReference type="Proteomes" id="UP001179952">
    <property type="component" value="Unassembled WGS sequence"/>
</dbReference>
<dbReference type="Gene3D" id="1.10.150.60">
    <property type="entry name" value="ARID DNA-binding domain"/>
    <property type="match status" value="1"/>
</dbReference>
<feature type="domain" description="ARID" evidence="1">
    <location>
        <begin position="26"/>
        <end position="119"/>
    </location>
</feature>
<dbReference type="SUPFAM" id="SSF46774">
    <property type="entry name" value="ARID-like"/>
    <property type="match status" value="1"/>
</dbReference>
<organism evidence="2 3">
    <name type="scientific">Acorus gramineus</name>
    <name type="common">Dwarf sweet flag</name>
    <dbReference type="NCBI Taxonomy" id="55184"/>
    <lineage>
        <taxon>Eukaryota</taxon>
        <taxon>Viridiplantae</taxon>
        <taxon>Streptophyta</taxon>
        <taxon>Embryophyta</taxon>
        <taxon>Tracheophyta</taxon>
        <taxon>Spermatophyta</taxon>
        <taxon>Magnoliopsida</taxon>
        <taxon>Liliopsida</taxon>
        <taxon>Acoraceae</taxon>
        <taxon>Acorus</taxon>
    </lineage>
</organism>
<reference evidence="2" key="2">
    <citation type="submission" date="2023-06" db="EMBL/GenBank/DDBJ databases">
        <authorList>
            <person name="Ma L."/>
            <person name="Liu K.-W."/>
            <person name="Li Z."/>
            <person name="Hsiao Y.-Y."/>
            <person name="Qi Y."/>
            <person name="Fu T."/>
            <person name="Tang G."/>
            <person name="Zhang D."/>
            <person name="Sun W.-H."/>
            <person name="Liu D.-K."/>
            <person name="Li Y."/>
            <person name="Chen G.-Z."/>
            <person name="Liu X.-D."/>
            <person name="Liao X.-Y."/>
            <person name="Jiang Y.-T."/>
            <person name="Yu X."/>
            <person name="Hao Y."/>
            <person name="Huang J."/>
            <person name="Zhao X.-W."/>
            <person name="Ke S."/>
            <person name="Chen Y.-Y."/>
            <person name="Wu W.-L."/>
            <person name="Hsu J.-L."/>
            <person name="Lin Y.-F."/>
            <person name="Huang M.-D."/>
            <person name="Li C.-Y."/>
            <person name="Huang L."/>
            <person name="Wang Z.-W."/>
            <person name="Zhao X."/>
            <person name="Zhong W.-Y."/>
            <person name="Peng D.-H."/>
            <person name="Ahmad S."/>
            <person name="Lan S."/>
            <person name="Zhang J.-S."/>
            <person name="Tsai W.-C."/>
            <person name="Van De Peer Y."/>
            <person name="Liu Z.-J."/>
        </authorList>
    </citation>
    <scope>NUCLEOTIDE SEQUENCE</scope>
    <source>
        <strain evidence="2">SCP</strain>
        <tissue evidence="2">Leaves</tissue>
    </source>
</reference>
<name>A0AAV9AQ13_ACOGR</name>
<evidence type="ECO:0000313" key="3">
    <source>
        <dbReference type="Proteomes" id="UP001179952"/>
    </source>
</evidence>
<dbReference type="AlphaFoldDB" id="A0AAV9AQ13"/>
<dbReference type="Pfam" id="PF01388">
    <property type="entry name" value="ARID"/>
    <property type="match status" value="1"/>
</dbReference>
<dbReference type="PANTHER" id="PTHR46872:SF10">
    <property type="entry name" value="MYB-LIKE DOMAIN-CONTAINING PROTEIN"/>
    <property type="match status" value="1"/>
</dbReference>
<dbReference type="SMART" id="SM00501">
    <property type="entry name" value="BRIGHT"/>
    <property type="match status" value="1"/>
</dbReference>
<reference evidence="2" key="1">
    <citation type="journal article" date="2023" name="Nat. Commun.">
        <title>Diploid and tetraploid genomes of Acorus and the evolution of monocots.</title>
        <authorList>
            <person name="Ma L."/>
            <person name="Liu K.W."/>
            <person name="Li Z."/>
            <person name="Hsiao Y.Y."/>
            <person name="Qi Y."/>
            <person name="Fu T."/>
            <person name="Tang G.D."/>
            <person name="Zhang D."/>
            <person name="Sun W.H."/>
            <person name="Liu D.K."/>
            <person name="Li Y."/>
            <person name="Chen G.Z."/>
            <person name="Liu X.D."/>
            <person name="Liao X.Y."/>
            <person name="Jiang Y.T."/>
            <person name="Yu X."/>
            <person name="Hao Y."/>
            <person name="Huang J."/>
            <person name="Zhao X.W."/>
            <person name="Ke S."/>
            <person name="Chen Y.Y."/>
            <person name="Wu W.L."/>
            <person name="Hsu J.L."/>
            <person name="Lin Y.F."/>
            <person name="Huang M.D."/>
            <person name="Li C.Y."/>
            <person name="Huang L."/>
            <person name="Wang Z.W."/>
            <person name="Zhao X."/>
            <person name="Zhong W.Y."/>
            <person name="Peng D.H."/>
            <person name="Ahmad S."/>
            <person name="Lan S."/>
            <person name="Zhang J.S."/>
            <person name="Tsai W.C."/>
            <person name="Van de Peer Y."/>
            <person name="Liu Z.J."/>
        </authorList>
    </citation>
    <scope>NUCLEOTIDE SEQUENCE</scope>
    <source>
        <strain evidence="2">SCP</strain>
    </source>
</reference>
<comment type="caution">
    <text evidence="2">The sequence shown here is derived from an EMBL/GenBank/DDBJ whole genome shotgun (WGS) entry which is preliminary data.</text>
</comment>